<dbReference type="EMBL" id="LGRX02018377">
    <property type="protein sequence ID" value="KAK3259904.1"/>
    <property type="molecule type" value="Genomic_DNA"/>
</dbReference>
<sequence>MKSMCWVILAANQQQARAVTQRPSTQMSNGAEEPIHYLTQREVQVVGNMRGAAEAIVKLVLSLLRTLLLCHELQRPALETSAAHAPTEAFLPVLLAAFSGGASAAGAKSAHSATQ</sequence>
<dbReference type="AlphaFoldDB" id="A0AAE0FHV5"/>
<keyword evidence="2" id="KW-1185">Reference proteome</keyword>
<comment type="caution">
    <text evidence="1">The sequence shown here is derived from an EMBL/GenBank/DDBJ whole genome shotgun (WGS) entry which is preliminary data.</text>
</comment>
<proteinExistence type="predicted"/>
<gene>
    <name evidence="1" type="ORF">CYMTET_31116</name>
</gene>
<evidence type="ECO:0000313" key="1">
    <source>
        <dbReference type="EMBL" id="KAK3259904.1"/>
    </source>
</evidence>
<feature type="non-terminal residue" evidence="1">
    <location>
        <position position="115"/>
    </location>
</feature>
<accession>A0AAE0FHV5</accession>
<evidence type="ECO:0000313" key="2">
    <source>
        <dbReference type="Proteomes" id="UP001190700"/>
    </source>
</evidence>
<dbReference type="Proteomes" id="UP001190700">
    <property type="component" value="Unassembled WGS sequence"/>
</dbReference>
<reference evidence="1 2" key="1">
    <citation type="journal article" date="2015" name="Genome Biol. Evol.">
        <title>Comparative Genomics of a Bacterivorous Green Alga Reveals Evolutionary Causalities and Consequences of Phago-Mixotrophic Mode of Nutrition.</title>
        <authorList>
            <person name="Burns J.A."/>
            <person name="Paasch A."/>
            <person name="Narechania A."/>
            <person name="Kim E."/>
        </authorList>
    </citation>
    <scope>NUCLEOTIDE SEQUENCE [LARGE SCALE GENOMIC DNA]</scope>
    <source>
        <strain evidence="1 2">PLY_AMNH</strain>
    </source>
</reference>
<protein>
    <submittedName>
        <fullName evidence="1">Uncharacterized protein</fullName>
    </submittedName>
</protein>
<name>A0AAE0FHV5_9CHLO</name>
<organism evidence="1 2">
    <name type="scientific">Cymbomonas tetramitiformis</name>
    <dbReference type="NCBI Taxonomy" id="36881"/>
    <lineage>
        <taxon>Eukaryota</taxon>
        <taxon>Viridiplantae</taxon>
        <taxon>Chlorophyta</taxon>
        <taxon>Pyramimonadophyceae</taxon>
        <taxon>Pyramimonadales</taxon>
        <taxon>Pyramimonadaceae</taxon>
        <taxon>Cymbomonas</taxon>
    </lineage>
</organism>